<dbReference type="PANTHER" id="PTHR24359:SF1">
    <property type="entry name" value="INHIBITOR OF NUCLEAR FACTOR KAPPA-B KINASE EPSILON SUBUNIT HOMOLOG 1-RELATED"/>
    <property type="match status" value="1"/>
</dbReference>
<dbReference type="SUPFAM" id="SSF56112">
    <property type="entry name" value="Protein kinase-like (PK-like)"/>
    <property type="match status" value="1"/>
</dbReference>
<sequence length="785" mass="88606">MEKSRFVSSPTAAMETLDGLLAAFIYLDFKLRPKHDECRRSFEHSWAPLEDIETVGSFEGQRVIDTAVNERAVKKAGDLREPQERYRFDMETVLPHGSTHGTLQTPPWALTGRDETSGRPCRTTSWMNDARDFVTLAGDLEAPMFYDFGSSSRSVFDEAVSIKCGGTSQVFRVQFHSGLAHDYAAEEKEEHAFALKKICNGTSQDYARERDAYQRLSLAQNPHPHIVPLLASYLMESKYHMVFPLADCDLAMYLRNQPKPSNDKRTLEWFGGQLRGLADALSTIHGQKGQAEPIYAVHGDIKPENILCFGSNDVDRPMRLALTDFGSSYFCTPGKRDIPKGLKHTPAYRAPEIDFTTVGITQAYDVWSLGCVFAEVIAWFYEGRNGIAKLIDARLDEESNSPNRDAFFYVKYDFNNRGGLSAKLKPEIQRLMISLRMSSRSSHFMDDMLYIVLEGMLKVNVSERMSAGEVLDALTQMCLKLENDPAYSESRLNSNVEMVHTQHARQRLDRTVDATHYTNVTTQSDTSAQISLKPRFACPYHKAGILVSVHHRACEGPGWIDVNKVKEHLFRCHLPKKYRGKHTCRRCDTSFETDELLLDHQHQETPCPKRKPEAIHGMLSREQAARLRSLKRKSSKESEEDRWLDIYRIAFPNFNRMMENISPYHESNNTSLSTISSTSSNGISQYKDYLRNRNAKEYAAKLAENGIIITLDAASKLLELQVKELGNFDEAVREPVRAYEIPTVAGHEKTGGSVPSGLSGSSDLIGQFQLLARYGDDQGGTLIDS</sequence>
<feature type="region of interest" description="Disordered" evidence="1">
    <location>
        <begin position="96"/>
        <end position="120"/>
    </location>
</feature>
<dbReference type="Proteomes" id="UP000574317">
    <property type="component" value="Unassembled WGS sequence"/>
</dbReference>
<dbReference type="EMBL" id="JAAOAO010000240">
    <property type="protein sequence ID" value="KAF5554075.1"/>
    <property type="molecule type" value="Genomic_DNA"/>
</dbReference>
<dbReference type="Pfam" id="PF00069">
    <property type="entry name" value="Pkinase"/>
    <property type="match status" value="1"/>
</dbReference>
<keyword evidence="3" id="KW-0808">Transferase</keyword>
<dbReference type="SMART" id="SM00220">
    <property type="entry name" value="S_TKc"/>
    <property type="match status" value="1"/>
</dbReference>
<dbReference type="PROSITE" id="PS50011">
    <property type="entry name" value="PROTEIN_KINASE_DOM"/>
    <property type="match status" value="1"/>
</dbReference>
<dbReference type="GO" id="GO:0005524">
    <property type="term" value="F:ATP binding"/>
    <property type="evidence" value="ECO:0007669"/>
    <property type="project" value="InterPro"/>
</dbReference>
<keyword evidence="3" id="KW-0418">Kinase</keyword>
<feature type="domain" description="Protein kinase" evidence="2">
    <location>
        <begin position="156"/>
        <end position="479"/>
    </location>
</feature>
<keyword evidence="4" id="KW-1185">Reference proteome</keyword>
<accession>A0A8H5JHG6</accession>
<comment type="caution">
    <text evidence="3">The sequence shown here is derived from an EMBL/GenBank/DDBJ whole genome shotgun (WGS) entry which is preliminary data.</text>
</comment>
<reference evidence="3 4" key="1">
    <citation type="submission" date="2020-05" db="EMBL/GenBank/DDBJ databases">
        <title>Identification and distribution of gene clusters putatively required for synthesis of sphingolipid metabolism inhibitors in phylogenetically diverse species of the filamentous fungus Fusarium.</title>
        <authorList>
            <person name="Kim H.-S."/>
            <person name="Busman M."/>
            <person name="Brown D.W."/>
            <person name="Divon H."/>
            <person name="Uhlig S."/>
            <person name="Proctor R.H."/>
        </authorList>
    </citation>
    <scope>NUCLEOTIDE SEQUENCE [LARGE SCALE GENOMIC DNA]</scope>
    <source>
        <strain evidence="3 4">NRRL 25196</strain>
    </source>
</reference>
<dbReference type="PANTHER" id="PTHR24359">
    <property type="entry name" value="SERINE/THREONINE-PROTEIN KINASE SBK1"/>
    <property type="match status" value="1"/>
</dbReference>
<proteinExistence type="predicted"/>
<dbReference type="GO" id="GO:0004674">
    <property type="term" value="F:protein serine/threonine kinase activity"/>
    <property type="evidence" value="ECO:0007669"/>
    <property type="project" value="TreeGrafter"/>
</dbReference>
<dbReference type="Gene3D" id="1.10.510.10">
    <property type="entry name" value="Transferase(Phosphotransferase) domain 1"/>
    <property type="match status" value="1"/>
</dbReference>
<evidence type="ECO:0000256" key="1">
    <source>
        <dbReference type="SAM" id="MobiDB-lite"/>
    </source>
</evidence>
<organism evidence="3 4">
    <name type="scientific">Fusarium napiforme</name>
    <dbReference type="NCBI Taxonomy" id="42672"/>
    <lineage>
        <taxon>Eukaryota</taxon>
        <taxon>Fungi</taxon>
        <taxon>Dikarya</taxon>
        <taxon>Ascomycota</taxon>
        <taxon>Pezizomycotina</taxon>
        <taxon>Sordariomycetes</taxon>
        <taxon>Hypocreomycetidae</taxon>
        <taxon>Hypocreales</taxon>
        <taxon>Nectriaceae</taxon>
        <taxon>Fusarium</taxon>
        <taxon>Fusarium fujikuroi species complex</taxon>
    </lineage>
</organism>
<protein>
    <submittedName>
        <fullName evidence="3">Serine threonine kinase</fullName>
    </submittedName>
</protein>
<dbReference type="AlphaFoldDB" id="A0A8H5JHG6"/>
<evidence type="ECO:0000259" key="2">
    <source>
        <dbReference type="PROSITE" id="PS50011"/>
    </source>
</evidence>
<evidence type="ECO:0000313" key="3">
    <source>
        <dbReference type="EMBL" id="KAF5554075.1"/>
    </source>
</evidence>
<dbReference type="InterPro" id="IPR011009">
    <property type="entry name" value="Kinase-like_dom_sf"/>
</dbReference>
<evidence type="ECO:0000313" key="4">
    <source>
        <dbReference type="Proteomes" id="UP000574317"/>
    </source>
</evidence>
<dbReference type="InterPro" id="IPR000719">
    <property type="entry name" value="Prot_kinase_dom"/>
</dbReference>
<dbReference type="CDD" id="cd00180">
    <property type="entry name" value="PKc"/>
    <property type="match status" value="1"/>
</dbReference>
<gene>
    <name evidence="3" type="ORF">FNAPI_6547</name>
</gene>
<name>A0A8H5JHG6_9HYPO</name>